<organism evidence="2 3">
    <name type="scientific">Barrientosiimonas endolithica</name>
    <dbReference type="NCBI Taxonomy" id="1535208"/>
    <lineage>
        <taxon>Bacteria</taxon>
        <taxon>Bacillati</taxon>
        <taxon>Actinomycetota</taxon>
        <taxon>Actinomycetes</taxon>
        <taxon>Micrococcales</taxon>
        <taxon>Dermacoccaceae</taxon>
        <taxon>Barrientosiimonas</taxon>
    </lineage>
</organism>
<accession>A0ABN6YKJ7</accession>
<evidence type="ECO:0000256" key="1">
    <source>
        <dbReference type="SAM" id="MobiDB-lite"/>
    </source>
</evidence>
<name>A0ABN6YKJ7_9MICO</name>
<protein>
    <submittedName>
        <fullName evidence="2">Uncharacterized protein</fullName>
    </submittedName>
</protein>
<feature type="region of interest" description="Disordered" evidence="1">
    <location>
        <begin position="1"/>
        <end position="81"/>
    </location>
</feature>
<dbReference type="EMBL" id="AP027735">
    <property type="protein sequence ID" value="BDZ57506.1"/>
    <property type="molecule type" value="Genomic_DNA"/>
</dbReference>
<evidence type="ECO:0000313" key="3">
    <source>
        <dbReference type="Proteomes" id="UP001321421"/>
    </source>
</evidence>
<evidence type="ECO:0000313" key="2">
    <source>
        <dbReference type="EMBL" id="BDZ57506.1"/>
    </source>
</evidence>
<gene>
    <name evidence="2" type="ORF">GCM10025872_11630</name>
</gene>
<sequence length="81" mass="8494">MTSSLSRRGRCPNGISEAENPSHPQYVRRARPSTVNTAGGAVPMTRPAARLKAYAAGPSSRNPPGRTRGVTTAPPAPAGRW</sequence>
<proteinExistence type="predicted"/>
<keyword evidence="3" id="KW-1185">Reference proteome</keyword>
<reference evidence="3" key="1">
    <citation type="journal article" date="2019" name="Int. J. Syst. Evol. Microbiol.">
        <title>The Global Catalogue of Microorganisms (GCM) 10K type strain sequencing project: providing services to taxonomists for standard genome sequencing and annotation.</title>
        <authorList>
            <consortium name="The Broad Institute Genomics Platform"/>
            <consortium name="The Broad Institute Genome Sequencing Center for Infectious Disease"/>
            <person name="Wu L."/>
            <person name="Ma J."/>
        </authorList>
    </citation>
    <scope>NUCLEOTIDE SEQUENCE [LARGE SCALE GENOMIC DNA]</scope>
    <source>
        <strain evidence="3">NBRC 110608</strain>
    </source>
</reference>
<dbReference type="Proteomes" id="UP001321421">
    <property type="component" value="Chromosome"/>
</dbReference>